<reference evidence="2 3" key="1">
    <citation type="journal article" date="2009" name="Stand. Genomic Sci.">
        <title>Complete genome sequence of Catenulispora acidiphila type strain (ID 139908).</title>
        <authorList>
            <person name="Copeland A."/>
            <person name="Lapidus A."/>
            <person name="Glavina Del Rio T."/>
            <person name="Nolan M."/>
            <person name="Lucas S."/>
            <person name="Chen F."/>
            <person name="Tice H."/>
            <person name="Cheng J.F."/>
            <person name="Bruce D."/>
            <person name="Goodwin L."/>
            <person name="Pitluck S."/>
            <person name="Mikhailova N."/>
            <person name="Pati A."/>
            <person name="Ivanova N."/>
            <person name="Mavromatis K."/>
            <person name="Chen A."/>
            <person name="Palaniappan K."/>
            <person name="Chain P."/>
            <person name="Land M."/>
            <person name="Hauser L."/>
            <person name="Chang Y.J."/>
            <person name="Jeffries C.D."/>
            <person name="Chertkov O."/>
            <person name="Brettin T."/>
            <person name="Detter J.C."/>
            <person name="Han C."/>
            <person name="Ali Z."/>
            <person name="Tindall B.J."/>
            <person name="Goker M."/>
            <person name="Bristow J."/>
            <person name="Eisen J.A."/>
            <person name="Markowitz V."/>
            <person name="Hugenholtz P."/>
            <person name="Kyrpides N.C."/>
            <person name="Klenk H.P."/>
        </authorList>
    </citation>
    <scope>NUCLEOTIDE SEQUENCE [LARGE SCALE GENOMIC DNA]</scope>
    <source>
        <strain evidence="3">DSM 44928 / JCM 14897 / NBRC 102108 / NRRL B-24433 / ID139908</strain>
    </source>
</reference>
<dbReference type="STRING" id="479433.Caci_2581"/>
<dbReference type="AlphaFoldDB" id="C7PXP6"/>
<proteinExistence type="predicted"/>
<dbReference type="Pfam" id="PF13738">
    <property type="entry name" value="Pyr_redox_3"/>
    <property type="match status" value="1"/>
</dbReference>
<dbReference type="GO" id="GO:0004497">
    <property type="term" value="F:monooxygenase activity"/>
    <property type="evidence" value="ECO:0007669"/>
    <property type="project" value="TreeGrafter"/>
</dbReference>
<dbReference type="KEGG" id="cai:Caci_2581"/>
<keyword evidence="1" id="KW-0560">Oxidoreductase</keyword>
<dbReference type="PANTHER" id="PTHR43539">
    <property type="entry name" value="FLAVIN-BINDING MONOOXYGENASE-LIKE PROTEIN (AFU_ORTHOLOGUE AFUA_4G09220)"/>
    <property type="match status" value="1"/>
</dbReference>
<protein>
    <submittedName>
        <fullName evidence="2">FAD-dependent pyridine nucleotide-disulphide oxidoreductase</fullName>
    </submittedName>
</protein>
<evidence type="ECO:0000256" key="1">
    <source>
        <dbReference type="ARBA" id="ARBA00023002"/>
    </source>
</evidence>
<name>C7PXP6_CATAD</name>
<gene>
    <name evidence="2" type="ordered locus">Caci_2581</name>
</gene>
<dbReference type="GO" id="GO:0050661">
    <property type="term" value="F:NADP binding"/>
    <property type="evidence" value="ECO:0007669"/>
    <property type="project" value="InterPro"/>
</dbReference>
<dbReference type="Gene3D" id="3.50.50.60">
    <property type="entry name" value="FAD/NAD(P)-binding domain"/>
    <property type="match status" value="1"/>
</dbReference>
<dbReference type="eggNOG" id="COG2072">
    <property type="taxonomic scope" value="Bacteria"/>
</dbReference>
<sequence>MAEHSRVIVIGGGQSGLVAGYYLKKAGIPFLILDAGTRVGQSWRSRWDSLELFTIAQYCELPGQRFPGRRGRFPTKDEMADYIESYAGKHQLPVQLETSVTALEPRAEGGYELATNQGTYTADHVIVATGAFRVQFRPALAEKLDEDVHQVHTGSYTNPRSIPGRTVLVVGAANSGAQIAAELTRTHTVVLAQGSPLPHFGRKFLFKGLHWWGDKFGIIGKPLQGERDRLHKKTILVGPSLEKIAKRTGMRLAPRAVDAGGRTVHFEDGTKQDFDAVVWATGFRWDYSWIDAPVLNEIGMPDHYRGVTDAEGLYFLGMQCQYSYGSGLIWWVKTDAEYLVKQIASAPKGLAKTDERRAQL</sequence>
<dbReference type="SUPFAM" id="SSF51905">
    <property type="entry name" value="FAD/NAD(P)-binding domain"/>
    <property type="match status" value="2"/>
</dbReference>
<dbReference type="RefSeq" id="WP_012786792.1">
    <property type="nucleotide sequence ID" value="NC_013131.1"/>
</dbReference>
<accession>C7PXP6</accession>
<dbReference type="PRINTS" id="PR00370">
    <property type="entry name" value="FMOXYGENASE"/>
</dbReference>
<dbReference type="InterPro" id="IPR050982">
    <property type="entry name" value="Auxin_biosynth/cation_transpt"/>
</dbReference>
<dbReference type="HOGENOM" id="CLU_006909_1_0_11"/>
<dbReference type="InParanoid" id="C7PXP6"/>
<dbReference type="PANTHER" id="PTHR43539:SF78">
    <property type="entry name" value="FLAVIN-CONTAINING MONOOXYGENASE"/>
    <property type="match status" value="1"/>
</dbReference>
<dbReference type="OrthoDB" id="9808049at2"/>
<dbReference type="InterPro" id="IPR036188">
    <property type="entry name" value="FAD/NAD-bd_sf"/>
</dbReference>
<dbReference type="Proteomes" id="UP000000851">
    <property type="component" value="Chromosome"/>
</dbReference>
<dbReference type="InterPro" id="IPR000960">
    <property type="entry name" value="Flavin_mOase"/>
</dbReference>
<keyword evidence="3" id="KW-1185">Reference proteome</keyword>
<dbReference type="GO" id="GO:0050660">
    <property type="term" value="F:flavin adenine dinucleotide binding"/>
    <property type="evidence" value="ECO:0007669"/>
    <property type="project" value="InterPro"/>
</dbReference>
<organism evidence="2 3">
    <name type="scientific">Catenulispora acidiphila (strain DSM 44928 / JCM 14897 / NBRC 102108 / NRRL B-24433 / ID139908)</name>
    <dbReference type="NCBI Taxonomy" id="479433"/>
    <lineage>
        <taxon>Bacteria</taxon>
        <taxon>Bacillati</taxon>
        <taxon>Actinomycetota</taxon>
        <taxon>Actinomycetes</taxon>
        <taxon>Catenulisporales</taxon>
        <taxon>Catenulisporaceae</taxon>
        <taxon>Catenulispora</taxon>
    </lineage>
</organism>
<evidence type="ECO:0000313" key="3">
    <source>
        <dbReference type="Proteomes" id="UP000000851"/>
    </source>
</evidence>
<evidence type="ECO:0000313" key="2">
    <source>
        <dbReference type="EMBL" id="ACU71499.1"/>
    </source>
</evidence>
<dbReference type="EMBL" id="CP001700">
    <property type="protein sequence ID" value="ACU71499.1"/>
    <property type="molecule type" value="Genomic_DNA"/>
</dbReference>